<dbReference type="PANTHER" id="PTHR15454:SF19">
    <property type="entry name" value="LEUCINE-RICH REPEAT-CONTAINING PROTEIN 51"/>
    <property type="match status" value="1"/>
</dbReference>
<keyword evidence="1" id="KW-0433">Leucine-rich repeat</keyword>
<name>A0AAZ1WY68_OREAU</name>
<reference evidence="5" key="1">
    <citation type="submission" date="2020-03" db="EMBL/GenBank/DDBJ databases">
        <title>Evolution of repeat sequences and sex chromosomes of tilapia species revealed by chromosome-level genomes.</title>
        <authorList>
            <person name="Xu L."/>
            <person name="Tao W."/>
            <person name="Wang D."/>
            <person name="Zhou Q."/>
        </authorList>
    </citation>
    <scope>NUCLEOTIDE SEQUENCE [LARGE SCALE GENOMIC DNA]</scope>
    <source>
        <strain evidence="5">Israel</strain>
    </source>
</reference>
<feature type="region of interest" description="Disordered" evidence="3">
    <location>
        <begin position="513"/>
        <end position="556"/>
    </location>
</feature>
<dbReference type="Proteomes" id="UP000472276">
    <property type="component" value="Unassembled WGS sequence"/>
</dbReference>
<feature type="compositionally biased region" description="Basic and acidic residues" evidence="3">
    <location>
        <begin position="440"/>
        <end position="468"/>
    </location>
</feature>
<keyword evidence="5" id="KW-1185">Reference proteome</keyword>
<keyword evidence="2" id="KW-0677">Repeat</keyword>
<dbReference type="PANTHER" id="PTHR15454">
    <property type="entry name" value="NISCHARIN RELATED"/>
    <property type="match status" value="1"/>
</dbReference>
<reference evidence="4" key="2">
    <citation type="submission" date="2025-08" db="UniProtKB">
        <authorList>
            <consortium name="Ensembl"/>
        </authorList>
    </citation>
    <scope>IDENTIFICATION</scope>
</reference>
<accession>A0AAZ1WY68</accession>
<evidence type="ECO:0000313" key="5">
    <source>
        <dbReference type="Proteomes" id="UP000472276"/>
    </source>
</evidence>
<dbReference type="Ensembl" id="ENSOABT00000084162.1">
    <property type="protein sequence ID" value="ENSOABP00000060379.1"/>
    <property type="gene ID" value="ENSOABG00000024257.2"/>
</dbReference>
<evidence type="ECO:0000256" key="2">
    <source>
        <dbReference type="ARBA" id="ARBA00022737"/>
    </source>
</evidence>
<dbReference type="GO" id="GO:0005737">
    <property type="term" value="C:cytoplasm"/>
    <property type="evidence" value="ECO:0007669"/>
    <property type="project" value="TreeGrafter"/>
</dbReference>
<dbReference type="SUPFAM" id="SSF52058">
    <property type="entry name" value="L domain-like"/>
    <property type="match status" value="1"/>
</dbReference>
<feature type="region of interest" description="Disordered" evidence="3">
    <location>
        <begin position="324"/>
        <end position="366"/>
    </location>
</feature>
<feature type="compositionally biased region" description="Polar residues" evidence="3">
    <location>
        <begin position="355"/>
        <end position="366"/>
    </location>
</feature>
<feature type="compositionally biased region" description="Basic and acidic residues" evidence="3">
    <location>
        <begin position="547"/>
        <end position="556"/>
    </location>
</feature>
<reference evidence="4" key="3">
    <citation type="submission" date="2025-09" db="UniProtKB">
        <authorList>
            <consortium name="Ensembl"/>
        </authorList>
    </citation>
    <scope>IDENTIFICATION</scope>
</reference>
<organism evidence="4 5">
    <name type="scientific">Oreochromis aureus</name>
    <name type="common">Israeli tilapia</name>
    <name type="synonym">Chromis aureus</name>
    <dbReference type="NCBI Taxonomy" id="47969"/>
    <lineage>
        <taxon>Eukaryota</taxon>
        <taxon>Metazoa</taxon>
        <taxon>Chordata</taxon>
        <taxon>Craniata</taxon>
        <taxon>Vertebrata</taxon>
        <taxon>Euteleostomi</taxon>
        <taxon>Actinopterygii</taxon>
        <taxon>Neopterygii</taxon>
        <taxon>Teleostei</taxon>
        <taxon>Neoteleostei</taxon>
        <taxon>Acanthomorphata</taxon>
        <taxon>Ovalentaria</taxon>
        <taxon>Cichlomorphae</taxon>
        <taxon>Cichliformes</taxon>
        <taxon>Cichlidae</taxon>
        <taxon>African cichlids</taxon>
        <taxon>Pseudocrenilabrinae</taxon>
        <taxon>Oreochromini</taxon>
        <taxon>Oreochromis</taxon>
    </lineage>
</organism>
<feature type="compositionally biased region" description="Basic and acidic residues" evidence="3">
    <location>
        <begin position="328"/>
        <end position="338"/>
    </location>
</feature>
<protein>
    <recommendedName>
        <fullName evidence="6">Leucine rich repeat containing 43</fullName>
    </recommendedName>
</protein>
<proteinExistence type="predicted"/>
<feature type="region of interest" description="Disordered" evidence="3">
    <location>
        <begin position="432"/>
        <end position="470"/>
    </location>
</feature>
<evidence type="ECO:0008006" key="6">
    <source>
        <dbReference type="Google" id="ProtNLM"/>
    </source>
</evidence>
<gene>
    <name evidence="4" type="primary">LRRC43</name>
</gene>
<dbReference type="InterPro" id="IPR032675">
    <property type="entry name" value="LRR_dom_sf"/>
</dbReference>
<feature type="compositionally biased region" description="Basic and acidic residues" evidence="3">
    <location>
        <begin position="519"/>
        <end position="539"/>
    </location>
</feature>
<evidence type="ECO:0000256" key="1">
    <source>
        <dbReference type="ARBA" id="ARBA00022614"/>
    </source>
</evidence>
<evidence type="ECO:0000256" key="3">
    <source>
        <dbReference type="SAM" id="MobiDB-lite"/>
    </source>
</evidence>
<evidence type="ECO:0000313" key="4">
    <source>
        <dbReference type="Ensembl" id="ENSOABP00000060379.1"/>
    </source>
</evidence>
<sequence length="592" mass="65659">MKLVTKSAMSSNTLSAVIEKLIRSLCLNDFPCGNGTWRNTKGSAERAEMESTDALLDLLSCPRSPWRHDVMWSPQALPLRQLAVLTPERLHAPFIYNYFTSLRIVDRDVTAIDGGLLKFSKLEELVLSANKISEVPTANLPGTLKILELRANRLSSLDSLASGAPPRLQYLGLSSNTLGSQNDVAHLTGRHWPQLVCLDLSDCGFQDQQALLNGLSTLPCLRTLLLEGNPFTLASSYPGLTVDSLPQLSCLDTSWISPEERHRFRGLAKMSDLAVDIASATVSVGRMTGIPDPRMTVDDKAPNFPVVSYRYFITYESLRHQTPAHSKINTETKFDARSVTEGQRSNENCEKQTSKQDSGILNSEKSSCGNTCAVLRHTTSKLSWSESMDFGDTQTHTVSALGDLKKFLNRGLRLSLEEEKVLSWPAASEEVPLTKANQPGKEKKGRREKESPVKSDFTKSKDKNKKSVPELVQDAPIRRILGSVHIPLQSLVRGGQQVKVLCDFGVLHTDSEVEATQTHQKDLGRKNKEDKKEDKETKGRQHNAASSKDKEKRALEVQDSITSQPVIVELIVELKKWQTASEAHHFLLPQTS</sequence>
<dbReference type="AlphaFoldDB" id="A0AAZ1WY68"/>
<dbReference type="Gene3D" id="3.80.10.10">
    <property type="entry name" value="Ribonuclease Inhibitor"/>
    <property type="match status" value="1"/>
</dbReference>